<reference evidence="3 4" key="1">
    <citation type="submission" date="2019-08" db="EMBL/GenBank/DDBJ databases">
        <authorList>
            <person name="Peeters C."/>
        </authorList>
    </citation>
    <scope>NUCLEOTIDE SEQUENCE [LARGE SCALE GENOMIC DNA]</scope>
    <source>
        <strain evidence="3 4">LMG 31118</strain>
    </source>
</reference>
<evidence type="ECO:0000313" key="3">
    <source>
        <dbReference type="EMBL" id="VVE62493.1"/>
    </source>
</evidence>
<sequence length="961" mass="106319">MTTRRTSLHAHTPSVTAVDARGATTRGIDYLRSAEDELTPLITRNYLSTGQRLTSQQDPRLGALALTSGKRPTLRSGAVQNQTTLHSLSGEVLRTESVDAGWQVALIDVAGLPRLGWDARGTHQRFEYDALARPTAIFEGARDEVSERCTERMAYAGPDAFDANACAQRIRHDDPAGSLRREAFDLNGQPLTETRRFLNEVDSPDWPEDESERETWLEAIEWTTTWHADALGEVWRQTDACGNTTSQRVDVAGALETATLLQAGKRSEQIVVRDMIYDAMGHLCAQTAGNGVTSEFVYRATDGRLIGQHARKADGSTVQALLYEYDPVGNVVRIEDLTVAPRFHRNRRTDGVSLYTYDTMSRLVEATGRESAQPSQGPELPTPGDETLLVPYVRQYTYDHGGNLTRMLHTGDRPFTSEMVVAATSNRALRKDDVTPPDFDKAFDENGNMQTLAPGQSMIWTARNELRRVTQIARDDAVDDDECYQYDAGGRRIRKVTRRVAQRVTHLAEVRYLPGLEIRTDTATGEVLHVIAVPGGASSVRLLHWNEGLPEGIDNDSVRFRLDDRLGSNVCELDADANITSREGYYPFGSTAWQASRHTVEVKYRVLRYAGRERDATGLYYYGYRYLAPWLHRWITPDPAGDVDGLNLFAMVGNNPMTLTDWQGLAAEEPNRSHIGGTFASLAFAALLFLVAGYFWFTSKARKARKAVSQLAPGRRASASPKGKPPSANLRQRVNSQSPQSNMPHATVDTPPSGNHRRQSSASSIGSFHRGGMRASNISILSQASASPSESNFSSGMAVSTAEKEEQERKATERAAKKKASGASAAKKAKEKVVPIAQRAAARPVAPERAPVPEEKWTIVKSERYTAMRNDFALSRIMTASLDESEERLKNGETPGDNEHAQGVLPGYTSYWSADVRDGQGGRGVWRLIYTRNVAEKKVFIHGVGDYHVSKGRGMEQIKWF</sequence>
<keyword evidence="2" id="KW-1133">Transmembrane helix</keyword>
<dbReference type="AlphaFoldDB" id="A0A5E4ZQG6"/>
<protein>
    <submittedName>
        <fullName evidence="3">tRNA nuclease WapA</fullName>
        <ecNumber evidence="3">3.1.-.-</ecNumber>
    </submittedName>
</protein>
<dbReference type="Gene3D" id="2.180.10.10">
    <property type="entry name" value="RHS repeat-associated core"/>
    <property type="match status" value="1"/>
</dbReference>
<evidence type="ECO:0000313" key="4">
    <source>
        <dbReference type="Proteomes" id="UP000414136"/>
    </source>
</evidence>
<feature type="region of interest" description="Disordered" evidence="1">
    <location>
        <begin position="710"/>
        <end position="769"/>
    </location>
</feature>
<keyword evidence="4" id="KW-1185">Reference proteome</keyword>
<dbReference type="RefSeq" id="WP_150623496.1">
    <property type="nucleotide sequence ID" value="NZ_CABPSQ010000001.1"/>
</dbReference>
<feature type="transmembrane region" description="Helical" evidence="2">
    <location>
        <begin position="679"/>
        <end position="697"/>
    </location>
</feature>
<keyword evidence="2" id="KW-0812">Transmembrane</keyword>
<accession>A0A5E4ZQG6</accession>
<feature type="compositionally biased region" description="Polar residues" evidence="1">
    <location>
        <begin position="729"/>
        <end position="744"/>
    </location>
</feature>
<dbReference type="EC" id="3.1.-.-" evidence="3"/>
<keyword evidence="2" id="KW-0472">Membrane</keyword>
<dbReference type="PANTHER" id="PTHR32305">
    <property type="match status" value="1"/>
</dbReference>
<dbReference type="NCBIfam" id="TIGR03696">
    <property type="entry name" value="Rhs_assc_core"/>
    <property type="match status" value="1"/>
</dbReference>
<dbReference type="PANTHER" id="PTHR32305:SF15">
    <property type="entry name" value="PROTEIN RHSA-RELATED"/>
    <property type="match status" value="1"/>
</dbReference>
<organism evidence="3 4">
    <name type="scientific">Pandoraea captiosa</name>
    <dbReference type="NCBI Taxonomy" id="2508302"/>
    <lineage>
        <taxon>Bacteria</taxon>
        <taxon>Pseudomonadati</taxon>
        <taxon>Pseudomonadota</taxon>
        <taxon>Betaproteobacteria</taxon>
        <taxon>Burkholderiales</taxon>
        <taxon>Burkholderiaceae</taxon>
        <taxon>Pandoraea</taxon>
    </lineage>
</organism>
<name>A0A5E4ZQG6_9BURK</name>
<feature type="region of interest" description="Disordered" evidence="1">
    <location>
        <begin position="782"/>
        <end position="831"/>
    </location>
</feature>
<dbReference type="EMBL" id="CABPSQ010000001">
    <property type="protein sequence ID" value="VVE62493.1"/>
    <property type="molecule type" value="Genomic_DNA"/>
</dbReference>
<dbReference type="InterPro" id="IPR050708">
    <property type="entry name" value="T6SS_VgrG/RHS"/>
</dbReference>
<dbReference type="InterPro" id="IPR022385">
    <property type="entry name" value="Rhs_assc_core"/>
</dbReference>
<proteinExistence type="predicted"/>
<evidence type="ECO:0000256" key="1">
    <source>
        <dbReference type="SAM" id="MobiDB-lite"/>
    </source>
</evidence>
<gene>
    <name evidence="3" type="primary">wapA_1</name>
    <name evidence="3" type="ORF">PCA31118_01030</name>
</gene>
<dbReference type="Proteomes" id="UP000414136">
    <property type="component" value="Unassembled WGS sequence"/>
</dbReference>
<evidence type="ECO:0000256" key="2">
    <source>
        <dbReference type="SAM" id="Phobius"/>
    </source>
</evidence>
<dbReference type="OrthoDB" id="5445630at2"/>
<dbReference type="GO" id="GO:0016787">
    <property type="term" value="F:hydrolase activity"/>
    <property type="evidence" value="ECO:0007669"/>
    <property type="project" value="UniProtKB-KW"/>
</dbReference>
<feature type="compositionally biased region" description="Basic and acidic residues" evidence="1">
    <location>
        <begin position="802"/>
        <end position="815"/>
    </location>
</feature>
<keyword evidence="3" id="KW-0378">Hydrolase</keyword>
<feature type="compositionally biased region" description="Low complexity" evidence="1">
    <location>
        <begin position="782"/>
        <end position="795"/>
    </location>
</feature>